<dbReference type="AlphaFoldDB" id="C1EJQ2"/>
<feature type="region of interest" description="Disordered" evidence="1">
    <location>
        <begin position="492"/>
        <end position="511"/>
    </location>
</feature>
<evidence type="ECO:0000313" key="3">
    <source>
        <dbReference type="Proteomes" id="UP000002009"/>
    </source>
</evidence>
<reference evidence="2 3" key="1">
    <citation type="journal article" date="2009" name="Science">
        <title>Green evolution and dynamic adaptations revealed by genomes of the marine picoeukaryotes Micromonas.</title>
        <authorList>
            <person name="Worden A.Z."/>
            <person name="Lee J.H."/>
            <person name="Mock T."/>
            <person name="Rouze P."/>
            <person name="Simmons M.P."/>
            <person name="Aerts A.L."/>
            <person name="Allen A.E."/>
            <person name="Cuvelier M.L."/>
            <person name="Derelle E."/>
            <person name="Everett M.V."/>
            <person name="Foulon E."/>
            <person name="Grimwood J."/>
            <person name="Gundlach H."/>
            <person name="Henrissat B."/>
            <person name="Napoli C."/>
            <person name="McDonald S.M."/>
            <person name="Parker M.S."/>
            <person name="Rombauts S."/>
            <person name="Salamov A."/>
            <person name="Von Dassow P."/>
            <person name="Badger J.H."/>
            <person name="Coutinho P.M."/>
            <person name="Demir E."/>
            <person name="Dubchak I."/>
            <person name="Gentemann C."/>
            <person name="Eikrem W."/>
            <person name="Gready J.E."/>
            <person name="John U."/>
            <person name="Lanier W."/>
            <person name="Lindquist E.A."/>
            <person name="Lucas S."/>
            <person name="Mayer K.F."/>
            <person name="Moreau H."/>
            <person name="Not F."/>
            <person name="Otillar R."/>
            <person name="Panaud O."/>
            <person name="Pangilinan J."/>
            <person name="Paulsen I."/>
            <person name="Piegu B."/>
            <person name="Poliakov A."/>
            <person name="Robbens S."/>
            <person name="Schmutz J."/>
            <person name="Toulza E."/>
            <person name="Wyss T."/>
            <person name="Zelensky A."/>
            <person name="Zhou K."/>
            <person name="Armbrust E.V."/>
            <person name="Bhattacharya D."/>
            <person name="Goodenough U.W."/>
            <person name="Van de Peer Y."/>
            <person name="Grigoriev I.V."/>
        </authorList>
    </citation>
    <scope>NUCLEOTIDE SEQUENCE [LARGE SCALE GENOMIC DNA]</scope>
    <source>
        <strain evidence="3">RCC299 / NOUM17</strain>
    </source>
</reference>
<evidence type="ECO:0000313" key="2">
    <source>
        <dbReference type="EMBL" id="ACO68265.1"/>
    </source>
</evidence>
<name>C1EJQ2_MICCC</name>
<organism evidence="2 3">
    <name type="scientific">Micromonas commoda (strain RCC299 / NOUM17 / CCMP2709)</name>
    <name type="common">Picoplanktonic green alga</name>
    <dbReference type="NCBI Taxonomy" id="296587"/>
    <lineage>
        <taxon>Eukaryota</taxon>
        <taxon>Viridiplantae</taxon>
        <taxon>Chlorophyta</taxon>
        <taxon>Mamiellophyceae</taxon>
        <taxon>Mamiellales</taxon>
        <taxon>Mamiellaceae</taxon>
        <taxon>Micromonas</taxon>
    </lineage>
</organism>
<dbReference type="RefSeq" id="XP_002507007.1">
    <property type="nucleotide sequence ID" value="XM_002506961.1"/>
</dbReference>
<proteinExistence type="predicted"/>
<evidence type="ECO:0000256" key="1">
    <source>
        <dbReference type="SAM" id="MobiDB-lite"/>
    </source>
</evidence>
<sequence length="511" mass="57119">MKPAVVEAAALDERYEAYLWQTHLEGMSVEAQGLFMDVELDRTGSAEVSVAEHANAGGRHAARLDRIYVGAGLTVKGSGGRDRDGFFDASGHGIAWVEMDPAFREPQRTERASRARRVRFAAAEEHKVGEGFRMRLFDPAGKEVTEGGVMEGWIKAAGLWQKGGRRVSEIVADGIQRRQDPDARTKMATWERQERIVRIGVDGATAELLGMWRRRREAVQAEASGRGWPQMMAPGEDTIPDWNVRVAPRGEAGEGDRWKISLTGVAGRPAKEGVKLEAIRRYLRERMDAPEGLEVQLTRGMKGQSKEWTVVAKTEEAGKWIAGIGSEPEGYEGYRWGYARGWARFRAEMEGDESEPDDYTGLQGKVMRAGERGVGKATAQKPRRVTDEIMGEYRPIHRAILVMMDPAATPEAKAARWHGLNAEGRQLLRFMRGAAMTPGTAPHGEACALKADVEAMMVERREVTRRRECAAKRRARNEDFVRNVGRWKRRRTWNGSAKGAGWRRRPGRRCA</sequence>
<dbReference type="EMBL" id="CP001335">
    <property type="protein sequence ID" value="ACO68265.1"/>
    <property type="molecule type" value="Genomic_DNA"/>
</dbReference>
<dbReference type="Proteomes" id="UP000002009">
    <property type="component" value="Chromosome 17"/>
</dbReference>
<dbReference type="KEGG" id="mis:MICPUN_104685"/>
<feature type="compositionally biased region" description="Basic residues" evidence="1">
    <location>
        <begin position="501"/>
        <end position="511"/>
    </location>
</feature>
<dbReference type="InParanoid" id="C1EJQ2"/>
<accession>C1EJQ2</accession>
<keyword evidence="3" id="KW-1185">Reference proteome</keyword>
<gene>
    <name evidence="2" type="ORF">MICPUN_104685</name>
</gene>
<protein>
    <submittedName>
        <fullName evidence="2">Uncharacterized protein</fullName>
    </submittedName>
</protein>
<dbReference type="GeneID" id="8249940"/>